<evidence type="ECO:0000313" key="2">
    <source>
        <dbReference type="EMBL" id="MBB4117951.1"/>
    </source>
</evidence>
<dbReference type="InterPro" id="IPR038727">
    <property type="entry name" value="NadR/Ttd14_AAA_dom"/>
</dbReference>
<accession>A0A840ELH8</accession>
<reference evidence="2 3" key="1">
    <citation type="submission" date="2020-08" db="EMBL/GenBank/DDBJ databases">
        <title>Genomic Encyclopedia of Type Strains, Phase IV (KMG-IV): sequencing the most valuable type-strain genomes for metagenomic binning, comparative biology and taxonomic classification.</title>
        <authorList>
            <person name="Goeker M."/>
        </authorList>
    </citation>
    <scope>NUCLEOTIDE SEQUENCE [LARGE SCALE GENOMIC DNA]</scope>
    <source>
        <strain evidence="2 3">DSM 29568</strain>
    </source>
</reference>
<comment type="caution">
    <text evidence="2">The sequence shown here is derived from an EMBL/GenBank/DDBJ whole genome shotgun (WGS) entry which is preliminary data.</text>
</comment>
<feature type="domain" description="NadR/Ttd14 AAA" evidence="1">
    <location>
        <begin position="2"/>
        <end position="166"/>
    </location>
</feature>
<keyword evidence="3" id="KW-1185">Reference proteome</keyword>
<dbReference type="Gene3D" id="3.40.50.300">
    <property type="entry name" value="P-loop containing nucleotide triphosphate hydrolases"/>
    <property type="match status" value="1"/>
</dbReference>
<proteinExistence type="predicted"/>
<gene>
    <name evidence="2" type="ORF">GGR32_000223</name>
</gene>
<sequence length="176" mass="20638">MKILLIGGPSTGKTSTIKILKEKGYTCFEEVSREVTKKAQEEGITQLFLTQPLLFSEKLLEGRIKQHQEADKSKEPFVFLDRGIPDVSTYLDYKNTSYPNLFTQANKKYRYDKVFVFPIWDEIYLSDNERYESLNEAKEIQKFLLKTYQNLGYNLTEVPKLPIAQRIQFILNQLKH</sequence>
<dbReference type="AlphaFoldDB" id="A0A840ELH8"/>
<organism evidence="2 3">
    <name type="scientific">Mesonia hippocampi</name>
    <dbReference type="NCBI Taxonomy" id="1628250"/>
    <lineage>
        <taxon>Bacteria</taxon>
        <taxon>Pseudomonadati</taxon>
        <taxon>Bacteroidota</taxon>
        <taxon>Flavobacteriia</taxon>
        <taxon>Flavobacteriales</taxon>
        <taxon>Flavobacteriaceae</taxon>
        <taxon>Mesonia</taxon>
    </lineage>
</organism>
<dbReference type="Proteomes" id="UP000553034">
    <property type="component" value="Unassembled WGS sequence"/>
</dbReference>
<dbReference type="InterPro" id="IPR027417">
    <property type="entry name" value="P-loop_NTPase"/>
</dbReference>
<dbReference type="Pfam" id="PF13521">
    <property type="entry name" value="AAA_28"/>
    <property type="match status" value="1"/>
</dbReference>
<protein>
    <submittedName>
        <fullName evidence="2">Putative ATPase</fullName>
    </submittedName>
</protein>
<evidence type="ECO:0000313" key="3">
    <source>
        <dbReference type="Proteomes" id="UP000553034"/>
    </source>
</evidence>
<evidence type="ECO:0000259" key="1">
    <source>
        <dbReference type="Pfam" id="PF13521"/>
    </source>
</evidence>
<dbReference type="EMBL" id="JACIFO010000001">
    <property type="protein sequence ID" value="MBB4117951.1"/>
    <property type="molecule type" value="Genomic_DNA"/>
</dbReference>
<dbReference type="SUPFAM" id="SSF52540">
    <property type="entry name" value="P-loop containing nucleoside triphosphate hydrolases"/>
    <property type="match status" value="1"/>
</dbReference>
<dbReference type="RefSeq" id="WP_343066405.1">
    <property type="nucleotide sequence ID" value="NZ_JACIFO010000001.1"/>
</dbReference>
<name>A0A840ELH8_9FLAO</name>